<organism evidence="5 6">
    <name type="scientific">Tissierella carlieri</name>
    <dbReference type="NCBI Taxonomy" id="689904"/>
    <lineage>
        <taxon>Bacteria</taxon>
        <taxon>Bacillati</taxon>
        <taxon>Bacillota</taxon>
        <taxon>Tissierellia</taxon>
        <taxon>Tissierellales</taxon>
        <taxon>Tissierellaceae</taxon>
        <taxon>Tissierella</taxon>
    </lineage>
</organism>
<feature type="domain" description="HTH gntR-type" evidence="4">
    <location>
        <begin position="6"/>
        <end position="74"/>
    </location>
</feature>
<dbReference type="Proteomes" id="UP001524478">
    <property type="component" value="Unassembled WGS sequence"/>
</dbReference>
<dbReference type="InterPro" id="IPR050679">
    <property type="entry name" value="Bact_HTH_transcr_reg"/>
</dbReference>
<evidence type="ECO:0000256" key="2">
    <source>
        <dbReference type="ARBA" id="ARBA00023125"/>
    </source>
</evidence>
<dbReference type="InterPro" id="IPR011663">
    <property type="entry name" value="UTRA"/>
</dbReference>
<dbReference type="PANTHER" id="PTHR44846:SF1">
    <property type="entry name" value="MANNOSYL-D-GLYCERATE TRANSPORT_METABOLISM SYSTEM REPRESSOR MNGR-RELATED"/>
    <property type="match status" value="1"/>
</dbReference>
<evidence type="ECO:0000256" key="3">
    <source>
        <dbReference type="ARBA" id="ARBA00023163"/>
    </source>
</evidence>
<dbReference type="InterPro" id="IPR000524">
    <property type="entry name" value="Tscrpt_reg_HTH_GntR"/>
</dbReference>
<reference evidence="5 6" key="1">
    <citation type="submission" date="2022-06" db="EMBL/GenBank/DDBJ databases">
        <title>Isolation of gut microbiota from human fecal samples.</title>
        <authorList>
            <person name="Pamer E.G."/>
            <person name="Barat B."/>
            <person name="Waligurski E."/>
            <person name="Medina S."/>
            <person name="Paddock L."/>
            <person name="Mostad J."/>
        </authorList>
    </citation>
    <scope>NUCLEOTIDE SEQUENCE [LARGE SCALE GENOMIC DNA]</scope>
    <source>
        <strain evidence="5 6">DFI.7.95</strain>
    </source>
</reference>
<comment type="caution">
    <text evidence="5">The sequence shown here is derived from an EMBL/GenBank/DDBJ whole genome shotgun (WGS) entry which is preliminary data.</text>
</comment>
<evidence type="ECO:0000313" key="5">
    <source>
        <dbReference type="EMBL" id="MCQ4925845.1"/>
    </source>
</evidence>
<evidence type="ECO:0000256" key="1">
    <source>
        <dbReference type="ARBA" id="ARBA00023015"/>
    </source>
</evidence>
<dbReference type="Pfam" id="PF00392">
    <property type="entry name" value="GntR"/>
    <property type="match status" value="1"/>
</dbReference>
<evidence type="ECO:0000259" key="4">
    <source>
        <dbReference type="PROSITE" id="PS50949"/>
    </source>
</evidence>
<dbReference type="SMART" id="SM00866">
    <property type="entry name" value="UTRA"/>
    <property type="match status" value="1"/>
</dbReference>
<gene>
    <name evidence="5" type="ORF">NE686_22320</name>
</gene>
<accession>A0ABT1SHS7</accession>
<protein>
    <submittedName>
        <fullName evidence="5">GntR family transcriptional regulator</fullName>
    </submittedName>
</protein>
<dbReference type="EMBL" id="JANGAC010000038">
    <property type="protein sequence ID" value="MCQ4925845.1"/>
    <property type="molecule type" value="Genomic_DNA"/>
</dbReference>
<dbReference type="Pfam" id="PF07702">
    <property type="entry name" value="UTRA"/>
    <property type="match status" value="1"/>
</dbReference>
<keyword evidence="2" id="KW-0238">DNA-binding</keyword>
<dbReference type="RefSeq" id="WP_216560108.1">
    <property type="nucleotide sequence ID" value="NZ_JAHLOH010000040.1"/>
</dbReference>
<evidence type="ECO:0000313" key="6">
    <source>
        <dbReference type="Proteomes" id="UP001524478"/>
    </source>
</evidence>
<dbReference type="CDD" id="cd07377">
    <property type="entry name" value="WHTH_GntR"/>
    <property type="match status" value="1"/>
</dbReference>
<name>A0ABT1SHS7_9FIRM</name>
<proteinExistence type="predicted"/>
<sequence length="240" mass="28618">MTTKKDFLYIQLYNKFKENIDNNIWEEGMQLPPEYQLMEDYKVSRDTIRKSLQRLAQEGYVYRQAGKGTFVNSHKSRYKLTSLESFSEQMRYMGLIPSSEILNLSLEIPNNRVKDYLETLDDEKVYRVERLRLANNEPMCYEIAYVSERLCPDLDKLVNSDTSLYKIYEEHYNLKLDYGNMYLEAEGCPKEYSHHLKINKGSPILKMKCVVYTDNKKPLYFVESYYIGTRYMFFASMPRI</sequence>
<keyword evidence="6" id="KW-1185">Reference proteome</keyword>
<dbReference type="PANTHER" id="PTHR44846">
    <property type="entry name" value="MANNOSYL-D-GLYCERATE TRANSPORT/METABOLISM SYSTEM REPRESSOR MNGR-RELATED"/>
    <property type="match status" value="1"/>
</dbReference>
<keyword evidence="3" id="KW-0804">Transcription</keyword>
<keyword evidence="1" id="KW-0805">Transcription regulation</keyword>
<dbReference type="PROSITE" id="PS50949">
    <property type="entry name" value="HTH_GNTR"/>
    <property type="match status" value="1"/>
</dbReference>
<dbReference type="SMART" id="SM00345">
    <property type="entry name" value="HTH_GNTR"/>
    <property type="match status" value="1"/>
</dbReference>